<gene>
    <name evidence="4" type="ORF">C7437_101597</name>
</gene>
<dbReference type="SUPFAM" id="SSF46894">
    <property type="entry name" value="C-terminal effector domain of the bipartite response regulators"/>
    <property type="match status" value="1"/>
</dbReference>
<dbReference type="EMBL" id="QKZI01000001">
    <property type="protein sequence ID" value="PZX07480.1"/>
    <property type="molecule type" value="Genomic_DNA"/>
</dbReference>
<dbReference type="Pfam" id="PF25873">
    <property type="entry name" value="WHD_MalT"/>
    <property type="match status" value="1"/>
</dbReference>
<dbReference type="GO" id="GO:0006355">
    <property type="term" value="P:regulation of DNA-templated transcription"/>
    <property type="evidence" value="ECO:0007669"/>
    <property type="project" value="InterPro"/>
</dbReference>
<name>A0A2W7ML47_9BACI</name>
<protein>
    <submittedName>
        <fullName evidence="4">Transcriptional regulator</fullName>
    </submittedName>
</protein>
<sequence length="1066" mass="125091">MGMSTIILSKLIPPIPSSSYMRRSSLIKKLKLKSPLFLLHSGAGFGKSSALAQYFYDSSLPHSWYTITEEDDDISLFLCYLVHSIRRVVPLFGECFIHKEILSKDPTEQEITRWYTLFSNELEKIGGPLYIVLDDFHLVDHVYHINHVIEKIVEFLPCHIHLLIASRTRPSWSILFKFKLNNKLVEITQQDLMFFVDEIQVFFEDYFNKQITEAEAKEIWKRTEGWAIAIHLIALQLVETGKQLEQLYDSALKDLFSYLSNEVFLSMSQEDQQSMLNFSIFPVFTAPLIEEFFNREEAINLERLAKRYAFIRMNSDGNSYRFHPVFQTFLESTWLQVNRTLYNEIQKKVSINYSKGNNMMLAIYHADKTKDEYFLGNTISQFAARIIQERQFDWLLELLKQLSPKLREELYVLYYYEGECHRYRASYDKAKLSYEQCLIYAEEEQDIEYLSRANAGLAHIYLDTIQPGFAKDYLIDAVHWADQSSQMNNTERVQLKCLLAENLVNLGKANEASQWVIQEKIEAHILSERNLDARIYLRSGKLQQATSILENRLGNELCLVDSHRETEVLLSFIYSLTGDVEAAKRAALRGIEIGLREQSGFLEAVGWIRKGHVELLEGTFDLETSESYYLFAVNRMEELNVSRGKAEPYMGLSILKSRQGLIQEAISYAEKGLRETERGNDFWLSAYLLLVLTMVYYESRDMDRALQMGLEANRQLSGCGDVYGEMITHYWLMMIYHYLEQDEPFAKHAQAFAYLCTEQQFVFFIQKKTLFGPMDLQILFPILQKAFLLLPHSREIKILSDILQINTNVKYPGFQLSIQLLGPFTLFQRNMEISDRIWRRDKSKELLAYLYLQKNRFVPKEELMSAIWGDGDESTINRDFKVALNALLKVIEPQRSAREDSYFVIRKQSMYRINPTAHVESDLDYFKRYRDQGMNEVNPLHAKETLLKAEKLYKGALFEDKPMIEWIANDRENIQNEYILLLERLAQTCTRLNDFEGTIYWAKKLIRIDATWEEAYRLLMFAYYQLHNRAYAVKWYNRCVKCLKQELNIEPMQITIQMYEMITSYG</sequence>
<dbReference type="SUPFAM" id="SSF52540">
    <property type="entry name" value="P-loop containing nucleoside triphosphate hydrolases"/>
    <property type="match status" value="1"/>
</dbReference>
<dbReference type="PANTHER" id="PTHR35807:SF2">
    <property type="entry name" value="TRANSCRIPTIONAL ACTIVATOR DOMAIN"/>
    <property type="match status" value="1"/>
</dbReference>
<dbReference type="InterPro" id="IPR011990">
    <property type="entry name" value="TPR-like_helical_dom_sf"/>
</dbReference>
<organism evidence="4 5">
    <name type="scientific">Psychrobacillus insolitus</name>
    <dbReference type="NCBI Taxonomy" id="1461"/>
    <lineage>
        <taxon>Bacteria</taxon>
        <taxon>Bacillati</taxon>
        <taxon>Bacillota</taxon>
        <taxon>Bacilli</taxon>
        <taxon>Bacillales</taxon>
        <taxon>Bacillaceae</taxon>
        <taxon>Psychrobacillus</taxon>
    </lineage>
</organism>
<accession>A0A2W7ML47</accession>
<keyword evidence="2" id="KW-0804">Transcription</keyword>
<evidence type="ECO:0000259" key="3">
    <source>
        <dbReference type="SMART" id="SM01043"/>
    </source>
</evidence>
<dbReference type="SMART" id="SM01043">
    <property type="entry name" value="BTAD"/>
    <property type="match status" value="1"/>
</dbReference>
<comment type="caution">
    <text evidence="4">The sequence shown here is derived from an EMBL/GenBank/DDBJ whole genome shotgun (WGS) entry which is preliminary data.</text>
</comment>
<reference evidence="4 5" key="1">
    <citation type="submission" date="2018-06" db="EMBL/GenBank/DDBJ databases">
        <title>Genomic Encyclopedia of Type Strains, Phase IV (KMG-IV): sequencing the most valuable type-strain genomes for metagenomic binning, comparative biology and taxonomic classification.</title>
        <authorList>
            <person name="Goeker M."/>
        </authorList>
    </citation>
    <scope>NUCLEOTIDE SEQUENCE [LARGE SCALE GENOMIC DNA]</scope>
    <source>
        <strain evidence="4 5">DSM 5</strain>
    </source>
</reference>
<dbReference type="PANTHER" id="PTHR35807">
    <property type="entry name" value="TRANSCRIPTIONAL REGULATOR REDD-RELATED"/>
    <property type="match status" value="1"/>
</dbReference>
<dbReference type="GO" id="GO:0003677">
    <property type="term" value="F:DNA binding"/>
    <property type="evidence" value="ECO:0007669"/>
    <property type="project" value="InterPro"/>
</dbReference>
<dbReference type="InterPro" id="IPR059106">
    <property type="entry name" value="WHD_MalT"/>
</dbReference>
<evidence type="ECO:0000256" key="2">
    <source>
        <dbReference type="ARBA" id="ARBA00023163"/>
    </source>
</evidence>
<dbReference type="InterPro" id="IPR005158">
    <property type="entry name" value="BTAD"/>
</dbReference>
<evidence type="ECO:0000313" key="4">
    <source>
        <dbReference type="EMBL" id="PZX07480.1"/>
    </source>
</evidence>
<dbReference type="SUPFAM" id="SSF48452">
    <property type="entry name" value="TPR-like"/>
    <property type="match status" value="3"/>
</dbReference>
<dbReference type="OrthoDB" id="1137593at2"/>
<dbReference type="Pfam" id="PF03704">
    <property type="entry name" value="BTAD"/>
    <property type="match status" value="1"/>
</dbReference>
<dbReference type="InterPro" id="IPR016032">
    <property type="entry name" value="Sig_transdc_resp-reg_C-effctor"/>
</dbReference>
<evidence type="ECO:0000256" key="1">
    <source>
        <dbReference type="ARBA" id="ARBA00023015"/>
    </source>
</evidence>
<dbReference type="AlphaFoldDB" id="A0A2W7ML47"/>
<dbReference type="InterPro" id="IPR027417">
    <property type="entry name" value="P-loop_NTPase"/>
</dbReference>
<keyword evidence="1" id="KW-0805">Transcription regulation</keyword>
<dbReference type="Proteomes" id="UP000248646">
    <property type="component" value="Unassembled WGS sequence"/>
</dbReference>
<evidence type="ECO:0000313" key="5">
    <source>
        <dbReference type="Proteomes" id="UP000248646"/>
    </source>
</evidence>
<dbReference type="InterPro" id="IPR036388">
    <property type="entry name" value="WH-like_DNA-bd_sf"/>
</dbReference>
<keyword evidence="5" id="KW-1185">Reference proteome</keyword>
<dbReference type="InterPro" id="IPR051677">
    <property type="entry name" value="AfsR-DnrI-RedD_regulator"/>
</dbReference>
<dbReference type="RefSeq" id="WP_111438125.1">
    <property type="nucleotide sequence ID" value="NZ_QKZI01000001.1"/>
</dbReference>
<dbReference type="Gene3D" id="1.25.40.10">
    <property type="entry name" value="Tetratricopeptide repeat domain"/>
    <property type="match status" value="2"/>
</dbReference>
<dbReference type="Gene3D" id="1.10.10.10">
    <property type="entry name" value="Winged helix-like DNA-binding domain superfamily/Winged helix DNA-binding domain"/>
    <property type="match status" value="1"/>
</dbReference>
<proteinExistence type="predicted"/>
<feature type="domain" description="Bacterial transcriptional activator" evidence="3">
    <location>
        <begin position="921"/>
        <end position="1063"/>
    </location>
</feature>